<dbReference type="Proteomes" id="UP001343257">
    <property type="component" value="Unassembled WGS sequence"/>
</dbReference>
<reference evidence="2 3" key="1">
    <citation type="submission" date="2023-03" db="EMBL/GenBank/DDBJ databases">
        <title>Bacillus Genome Sequencing.</title>
        <authorList>
            <person name="Dunlap C."/>
        </authorList>
    </citation>
    <scope>NUCLEOTIDE SEQUENCE [LARGE SCALE GENOMIC DNA]</scope>
    <source>
        <strain evidence="2 3">NRS-52</strain>
    </source>
</reference>
<evidence type="ECO:0000313" key="2">
    <source>
        <dbReference type="EMBL" id="MED5015786.1"/>
    </source>
</evidence>
<feature type="signal peptide" evidence="1">
    <location>
        <begin position="1"/>
        <end position="21"/>
    </location>
</feature>
<dbReference type="RefSeq" id="WP_328274493.1">
    <property type="nucleotide sequence ID" value="NZ_JARTLD010000001.1"/>
</dbReference>
<proteinExistence type="predicted"/>
<evidence type="ECO:0000256" key="1">
    <source>
        <dbReference type="SAM" id="SignalP"/>
    </source>
</evidence>
<dbReference type="EMBL" id="JARTLD010000001">
    <property type="protein sequence ID" value="MED5015786.1"/>
    <property type="molecule type" value="Genomic_DNA"/>
</dbReference>
<name>A0ABU6PLQ6_9BACL</name>
<organism evidence="2 3">
    <name type="scientific">Paenibacillus chibensis</name>
    <dbReference type="NCBI Taxonomy" id="59846"/>
    <lineage>
        <taxon>Bacteria</taxon>
        <taxon>Bacillati</taxon>
        <taxon>Bacillota</taxon>
        <taxon>Bacilli</taxon>
        <taxon>Bacillales</taxon>
        <taxon>Paenibacillaceae</taxon>
        <taxon>Paenibacillus</taxon>
    </lineage>
</organism>
<keyword evidence="3" id="KW-1185">Reference proteome</keyword>
<comment type="caution">
    <text evidence="2">The sequence shown here is derived from an EMBL/GenBank/DDBJ whole genome shotgun (WGS) entry which is preliminary data.</text>
</comment>
<feature type="chain" id="PRO_5045922320" evidence="1">
    <location>
        <begin position="22"/>
        <end position="144"/>
    </location>
</feature>
<evidence type="ECO:0000313" key="3">
    <source>
        <dbReference type="Proteomes" id="UP001343257"/>
    </source>
</evidence>
<gene>
    <name evidence="2" type="ORF">P9847_00525</name>
</gene>
<protein>
    <submittedName>
        <fullName evidence="2">Uncharacterized protein</fullName>
    </submittedName>
</protein>
<keyword evidence="1" id="KW-0732">Signal</keyword>
<accession>A0ABU6PLQ6</accession>
<sequence>MYQRLSRIVLALLLGLTVVLAGGNMQADAKTAQTSQWSVKLVSVQLIENNHVGNEWYTEASVNQKPIEVGESITLQNPKSIKLEAYAEEQDKVPDIGTASKTIQISSLNQKTSTIELKVTVTENRGRYSGQKAYWKFVYQISKK</sequence>